<dbReference type="EMBL" id="BSPW01000027">
    <property type="protein sequence ID" value="GLT17857.1"/>
    <property type="molecule type" value="Genomic_DNA"/>
</dbReference>
<evidence type="ECO:0000313" key="8">
    <source>
        <dbReference type="Proteomes" id="UP001157138"/>
    </source>
</evidence>
<dbReference type="InterPro" id="IPR012349">
    <property type="entry name" value="Split_barrel_FMN-bd"/>
</dbReference>
<evidence type="ECO:0000256" key="2">
    <source>
        <dbReference type="ARBA" id="ARBA00022741"/>
    </source>
</evidence>
<sequence>MNTTEQKEADSQQEPRSEVANSSSEKLNEFERSTVDTSSSIRYGEDAFDSVMPLCDVACVVSTPTGKILKCRTKYIGLHSQSILLMEMPVVSPREKLVFMRQGYPLQACVISSKGEGARVYFKSKIEYVVSGRNTELLLVTLPSATQVVVGLRESARLEINLVGILDPSDKKYSCQIRDISQQGCLIVVDRDCASYRIGSSINLNICSSNQEVQAVEGTLQAVVKNVSKIGRYYKYGVQFEQQSLQAVGSLIESLDFCALQHKFTL</sequence>
<accession>A0ABQ6EXE5</accession>
<keyword evidence="1" id="KW-0973">c-di-GMP</keyword>
<dbReference type="InterPro" id="IPR009926">
    <property type="entry name" value="T3SS_YcgR_PilZN"/>
</dbReference>
<gene>
    <name evidence="7" type="ORF">GCM10007938_16350</name>
</gene>
<keyword evidence="2" id="KW-0547">Nucleotide-binding</keyword>
<organism evidence="7 8">
    <name type="scientific">Vibrio zhanjiangensis</name>
    <dbReference type="NCBI Taxonomy" id="1046128"/>
    <lineage>
        <taxon>Bacteria</taxon>
        <taxon>Pseudomonadati</taxon>
        <taxon>Pseudomonadota</taxon>
        <taxon>Gammaproteobacteria</taxon>
        <taxon>Vibrionales</taxon>
        <taxon>Vibrionaceae</taxon>
        <taxon>Vibrio</taxon>
    </lineage>
</organism>
<feature type="region of interest" description="Disordered" evidence="4">
    <location>
        <begin position="1"/>
        <end position="33"/>
    </location>
</feature>
<evidence type="ECO:0008006" key="9">
    <source>
        <dbReference type="Google" id="ProtNLM"/>
    </source>
</evidence>
<name>A0ABQ6EXE5_9VIBR</name>
<dbReference type="Proteomes" id="UP001157138">
    <property type="component" value="Unassembled WGS sequence"/>
</dbReference>
<dbReference type="Gene3D" id="2.40.10.220">
    <property type="entry name" value="predicted glycosyltransferase like domains"/>
    <property type="match status" value="1"/>
</dbReference>
<evidence type="ECO:0000256" key="4">
    <source>
        <dbReference type="SAM" id="MobiDB-lite"/>
    </source>
</evidence>
<feature type="domain" description="PilZ" evidence="5">
    <location>
        <begin position="153"/>
        <end position="252"/>
    </location>
</feature>
<dbReference type="SUPFAM" id="SSF141371">
    <property type="entry name" value="PilZ domain-like"/>
    <property type="match status" value="2"/>
</dbReference>
<evidence type="ECO:0000256" key="1">
    <source>
        <dbReference type="ARBA" id="ARBA00022636"/>
    </source>
</evidence>
<dbReference type="RefSeq" id="WP_284191753.1">
    <property type="nucleotide sequence ID" value="NZ_BSPW01000027.1"/>
</dbReference>
<protein>
    <recommendedName>
        <fullName evidence="9">Flagellar brake protein</fullName>
    </recommendedName>
</protein>
<evidence type="ECO:0000259" key="6">
    <source>
        <dbReference type="Pfam" id="PF12945"/>
    </source>
</evidence>
<dbReference type="Gene3D" id="2.30.110.10">
    <property type="entry name" value="Electron Transport, Fmn-binding Protein, Chain A"/>
    <property type="match status" value="1"/>
</dbReference>
<comment type="caution">
    <text evidence="7">The sequence shown here is derived from an EMBL/GenBank/DDBJ whole genome shotgun (WGS) entry which is preliminary data.</text>
</comment>
<feature type="compositionally biased region" description="Basic and acidic residues" evidence="4">
    <location>
        <begin position="1"/>
        <end position="17"/>
    </location>
</feature>
<evidence type="ECO:0000313" key="7">
    <source>
        <dbReference type="EMBL" id="GLT17857.1"/>
    </source>
</evidence>
<proteinExistence type="predicted"/>
<dbReference type="Pfam" id="PF12945">
    <property type="entry name" value="PilZNR"/>
    <property type="match status" value="1"/>
</dbReference>
<reference evidence="8" key="1">
    <citation type="journal article" date="2019" name="Int. J. Syst. Evol. Microbiol.">
        <title>The Global Catalogue of Microorganisms (GCM) 10K type strain sequencing project: providing services to taxonomists for standard genome sequencing and annotation.</title>
        <authorList>
            <consortium name="The Broad Institute Genomics Platform"/>
            <consortium name="The Broad Institute Genome Sequencing Center for Infectious Disease"/>
            <person name="Wu L."/>
            <person name="Ma J."/>
        </authorList>
    </citation>
    <scope>NUCLEOTIDE SEQUENCE [LARGE SCALE GENOMIC DNA]</scope>
    <source>
        <strain evidence="8">NBRC 108723</strain>
    </source>
</reference>
<evidence type="ECO:0000256" key="3">
    <source>
        <dbReference type="ARBA" id="ARBA00023143"/>
    </source>
</evidence>
<keyword evidence="3" id="KW-0975">Bacterial flagellum</keyword>
<dbReference type="Pfam" id="PF07238">
    <property type="entry name" value="PilZ"/>
    <property type="match status" value="1"/>
</dbReference>
<evidence type="ECO:0000259" key="5">
    <source>
        <dbReference type="Pfam" id="PF07238"/>
    </source>
</evidence>
<dbReference type="InterPro" id="IPR009875">
    <property type="entry name" value="PilZ_domain"/>
</dbReference>
<feature type="domain" description="Type III secretion system flagellar brake protein YcgR PilZN" evidence="6">
    <location>
        <begin position="71"/>
        <end position="143"/>
    </location>
</feature>
<keyword evidence="8" id="KW-1185">Reference proteome</keyword>